<dbReference type="EMBL" id="WNDP01000135">
    <property type="protein sequence ID" value="KAF1019780.1"/>
    <property type="molecule type" value="Genomic_DNA"/>
</dbReference>
<dbReference type="GO" id="GO:0004180">
    <property type="term" value="F:carboxypeptidase activity"/>
    <property type="evidence" value="ECO:0007669"/>
    <property type="project" value="UniProtKB-ARBA"/>
</dbReference>
<dbReference type="PANTHER" id="PTHR36699">
    <property type="entry name" value="LD-TRANSPEPTIDASE"/>
    <property type="match status" value="1"/>
</dbReference>
<dbReference type="Proteomes" id="UP000490535">
    <property type="component" value="Unassembled WGS sequence"/>
</dbReference>
<evidence type="ECO:0000256" key="6">
    <source>
        <dbReference type="ARBA" id="ARBA00023316"/>
    </source>
</evidence>
<feature type="transmembrane region" description="Helical" evidence="8">
    <location>
        <begin position="12"/>
        <end position="30"/>
    </location>
</feature>
<protein>
    <recommendedName>
        <fullName evidence="9">L,D-TPase catalytic domain-containing protein</fullName>
    </recommendedName>
</protein>
<dbReference type="Gene3D" id="2.40.440.10">
    <property type="entry name" value="L,D-transpeptidase catalytic domain-like"/>
    <property type="match status" value="1"/>
</dbReference>
<gene>
    <name evidence="10" type="ORF">GAK29_03812</name>
</gene>
<keyword evidence="6 7" id="KW-0961">Cell wall biogenesis/degradation</keyword>
<comment type="pathway">
    <text evidence="1 7">Cell wall biogenesis; peptidoglycan biosynthesis.</text>
</comment>
<dbReference type="InterPro" id="IPR005490">
    <property type="entry name" value="LD_TPept_cat_dom"/>
</dbReference>
<evidence type="ECO:0000259" key="9">
    <source>
        <dbReference type="PROSITE" id="PS52029"/>
    </source>
</evidence>
<accession>A0A833PCU2</accession>
<dbReference type="GO" id="GO:0008360">
    <property type="term" value="P:regulation of cell shape"/>
    <property type="evidence" value="ECO:0007669"/>
    <property type="project" value="UniProtKB-UniRule"/>
</dbReference>
<keyword evidence="8" id="KW-0812">Transmembrane</keyword>
<evidence type="ECO:0000256" key="5">
    <source>
        <dbReference type="ARBA" id="ARBA00022984"/>
    </source>
</evidence>
<organism evidence="10 11">
    <name type="scientific">Acinetobacter bereziniae</name>
    <name type="common">Acinetobacter genomosp. 10</name>
    <dbReference type="NCBI Taxonomy" id="106648"/>
    <lineage>
        <taxon>Bacteria</taxon>
        <taxon>Pseudomonadati</taxon>
        <taxon>Pseudomonadota</taxon>
        <taxon>Gammaproteobacteria</taxon>
        <taxon>Moraxellales</taxon>
        <taxon>Moraxellaceae</taxon>
        <taxon>Acinetobacter</taxon>
    </lineage>
</organism>
<proteinExistence type="inferred from homology"/>
<sequence>MQHPYFKMNKKYLISIFTLFTLIIVSGWLYQKFNQFIPTANAAIHVKNLSEQDIRQIRQNTPITEVKVYKSARIVQLMHHDQKIQSYPMRLGFTPQGHKVQEGDGKTPEGQYILDWRNPNSAFYKSLHVSYPNQQDIVHAKRLGVSAGGDIMIHGSATTSQIEKLPSLMNYLPRNDWTWGCIAVRNVDMDEIWKLVDDGAVIRIYP</sequence>
<dbReference type="Pfam" id="PF03734">
    <property type="entry name" value="YkuD"/>
    <property type="match status" value="1"/>
</dbReference>
<feature type="active site" description="Proton donor/acceptor" evidence="7">
    <location>
        <position position="154"/>
    </location>
</feature>
<dbReference type="GO" id="GO:0016740">
    <property type="term" value="F:transferase activity"/>
    <property type="evidence" value="ECO:0007669"/>
    <property type="project" value="UniProtKB-KW"/>
</dbReference>
<keyword evidence="8" id="KW-0472">Membrane</keyword>
<reference evidence="11" key="1">
    <citation type="journal article" date="2020" name="MBio">
        <title>Horizontal gene transfer to a defensive symbiont with a reduced genome amongst a multipartite beetle microbiome.</title>
        <authorList>
            <person name="Waterworth S.C."/>
            <person name="Florez L.V."/>
            <person name="Rees E.R."/>
            <person name="Hertweck C."/>
            <person name="Kaltenpoth M."/>
            <person name="Kwan J.C."/>
        </authorList>
    </citation>
    <scope>NUCLEOTIDE SEQUENCE [LARGE SCALE GENOMIC DNA]</scope>
</reference>
<evidence type="ECO:0000256" key="3">
    <source>
        <dbReference type="ARBA" id="ARBA00022679"/>
    </source>
</evidence>
<dbReference type="PROSITE" id="PS52029">
    <property type="entry name" value="LD_TPASE"/>
    <property type="match status" value="1"/>
</dbReference>
<dbReference type="PANTHER" id="PTHR36699:SF1">
    <property type="entry name" value="L,D-TRANSPEPTIDASE YAFK-RELATED"/>
    <property type="match status" value="1"/>
</dbReference>
<comment type="caution">
    <text evidence="10">The sequence shown here is derived from an EMBL/GenBank/DDBJ whole genome shotgun (WGS) entry which is preliminary data.</text>
</comment>
<feature type="domain" description="L,D-TPase catalytic" evidence="9">
    <location>
        <begin position="64"/>
        <end position="205"/>
    </location>
</feature>
<keyword evidence="5 7" id="KW-0573">Peptidoglycan synthesis</keyword>
<keyword evidence="8" id="KW-1133">Transmembrane helix</keyword>
<evidence type="ECO:0000256" key="2">
    <source>
        <dbReference type="ARBA" id="ARBA00005992"/>
    </source>
</evidence>
<dbReference type="UniPathway" id="UPA00219"/>
<dbReference type="InterPro" id="IPR038063">
    <property type="entry name" value="Transpep_catalytic_dom"/>
</dbReference>
<evidence type="ECO:0000256" key="7">
    <source>
        <dbReference type="PROSITE-ProRule" id="PRU01373"/>
    </source>
</evidence>
<keyword evidence="4 7" id="KW-0133">Cell shape</keyword>
<evidence type="ECO:0000256" key="4">
    <source>
        <dbReference type="ARBA" id="ARBA00022960"/>
    </source>
</evidence>
<dbReference type="AlphaFoldDB" id="A0A833PCU2"/>
<evidence type="ECO:0000256" key="8">
    <source>
        <dbReference type="SAM" id="Phobius"/>
    </source>
</evidence>
<keyword evidence="3" id="KW-0808">Transferase</keyword>
<evidence type="ECO:0000313" key="11">
    <source>
        <dbReference type="Proteomes" id="UP000490535"/>
    </source>
</evidence>
<dbReference type="GO" id="GO:0071555">
    <property type="term" value="P:cell wall organization"/>
    <property type="evidence" value="ECO:0007669"/>
    <property type="project" value="UniProtKB-UniRule"/>
</dbReference>
<dbReference type="SUPFAM" id="SSF141523">
    <property type="entry name" value="L,D-transpeptidase catalytic domain-like"/>
    <property type="match status" value="1"/>
</dbReference>
<comment type="similarity">
    <text evidence="2">Belongs to the YkuD family.</text>
</comment>
<dbReference type="GO" id="GO:0009252">
    <property type="term" value="P:peptidoglycan biosynthetic process"/>
    <property type="evidence" value="ECO:0007669"/>
    <property type="project" value="UniProtKB-UniPathway"/>
</dbReference>
<name>A0A833PCU2_ACIBZ</name>
<evidence type="ECO:0000256" key="1">
    <source>
        <dbReference type="ARBA" id="ARBA00004752"/>
    </source>
</evidence>
<feature type="active site" description="Nucleophile" evidence="7">
    <location>
        <position position="181"/>
    </location>
</feature>
<evidence type="ECO:0000313" key="10">
    <source>
        <dbReference type="EMBL" id="KAF1019780.1"/>
    </source>
</evidence>